<comment type="subcellular location">
    <subcellularLocation>
        <location evidence="1">Cell membrane</location>
        <topology evidence="1">Multi-pass membrane protein</topology>
    </subcellularLocation>
</comment>
<comment type="similarity">
    <text evidence="9">Belongs to the ABC transporter superfamily. Lipid exporter (TC 3.A.1.106) family.</text>
</comment>
<feature type="transmembrane region" description="Helical" evidence="10">
    <location>
        <begin position="109"/>
        <end position="129"/>
    </location>
</feature>
<dbReference type="Gene3D" id="1.20.1560.10">
    <property type="entry name" value="ABC transporter type 1, transmembrane domain"/>
    <property type="match status" value="1"/>
</dbReference>
<dbReference type="InterPro" id="IPR003593">
    <property type="entry name" value="AAA+_ATPase"/>
</dbReference>
<evidence type="ECO:0000259" key="11">
    <source>
        <dbReference type="PROSITE" id="PS50893"/>
    </source>
</evidence>
<dbReference type="InterPro" id="IPR003439">
    <property type="entry name" value="ABC_transporter-like_ATP-bd"/>
</dbReference>
<evidence type="ECO:0000256" key="6">
    <source>
        <dbReference type="ARBA" id="ARBA00022840"/>
    </source>
</evidence>
<evidence type="ECO:0000256" key="5">
    <source>
        <dbReference type="ARBA" id="ARBA00022741"/>
    </source>
</evidence>
<evidence type="ECO:0000256" key="9">
    <source>
        <dbReference type="ARBA" id="ARBA00061644"/>
    </source>
</evidence>
<keyword evidence="8 10" id="KW-0472">Membrane</keyword>
<evidence type="ECO:0000256" key="3">
    <source>
        <dbReference type="ARBA" id="ARBA00022475"/>
    </source>
</evidence>
<keyword evidence="7 10" id="KW-1133">Transmembrane helix</keyword>
<dbReference type="Pfam" id="PF00005">
    <property type="entry name" value="ABC_tran"/>
    <property type="match status" value="1"/>
</dbReference>
<dbReference type="InterPro" id="IPR011527">
    <property type="entry name" value="ABC1_TM_dom"/>
</dbReference>
<dbReference type="InterPro" id="IPR017871">
    <property type="entry name" value="ABC_transporter-like_CS"/>
</dbReference>
<feature type="transmembrane region" description="Helical" evidence="10">
    <location>
        <begin position="225"/>
        <end position="246"/>
    </location>
</feature>
<keyword evidence="6 13" id="KW-0067">ATP-binding</keyword>
<dbReference type="SMART" id="SM00382">
    <property type="entry name" value="AAA"/>
    <property type="match status" value="1"/>
</dbReference>
<dbReference type="GO" id="GO:0016887">
    <property type="term" value="F:ATP hydrolysis activity"/>
    <property type="evidence" value="ECO:0007669"/>
    <property type="project" value="InterPro"/>
</dbReference>
<dbReference type="Gene3D" id="3.40.50.300">
    <property type="entry name" value="P-loop containing nucleotide triphosphate hydrolases"/>
    <property type="match status" value="1"/>
</dbReference>
<dbReference type="PROSITE" id="PS50929">
    <property type="entry name" value="ABC_TM1F"/>
    <property type="match status" value="1"/>
</dbReference>
<dbReference type="Pfam" id="PF00664">
    <property type="entry name" value="ABC_membrane"/>
    <property type="match status" value="1"/>
</dbReference>
<sequence>MLVTALLGTLVGLAVPLIARQVIDGPIAAGDRSALLPLALLAVAFGVAEALLILIRRWATANSSLGMENDLRNDLYRHLQRLPVAFHDKWQSGQLLSRATTDLAIIRRFVGFAAVFIITDTLTFLVIAIMLLVMYWPLGVVTLVSGIPLVIFMLHHERIYKVLARRVQDQTGELTTAVEEAAVGIRIIKSFGRRQMFYDGYDEQARTVRGQQLDKIRTLAKIWSVLDAYPQIVLAVVVLIGSIGVAKGAVTLGTLAAFAALYLAAIWPIAALGWLLANAQDAAAAGDRLMEVLDTPTTIVESERPSRIEHPRGQIRLEGVGFAYHDAPDAPVLRDVNLTIESGETLAVVGATGSGKTTLTALVPRLYDVTAGRITIDGVDVRDLAIADLRTIVATAFEEPTLFSASVRENLTLGRPQATDAEVAEALSVAHAEFVHRLPWGLDTRIGEQGLSLSGGQRQRLALARAILGRPRVLVLDDPLSALDVHTEELVETALRSVLNQTTGLVVAHRASTVLLADRVALMEDGTITATGTHQELLETVPAYREILSQEAELDSDLDPV</sequence>
<dbReference type="PANTHER" id="PTHR43394">
    <property type="entry name" value="ATP-DEPENDENT PERMEASE MDL1, MITOCHONDRIAL"/>
    <property type="match status" value="1"/>
</dbReference>
<evidence type="ECO:0000256" key="8">
    <source>
        <dbReference type="ARBA" id="ARBA00023136"/>
    </source>
</evidence>
<evidence type="ECO:0000256" key="1">
    <source>
        <dbReference type="ARBA" id="ARBA00004651"/>
    </source>
</evidence>
<feature type="domain" description="ABC transporter" evidence="11">
    <location>
        <begin position="315"/>
        <end position="550"/>
    </location>
</feature>
<dbReference type="GO" id="GO:0005524">
    <property type="term" value="F:ATP binding"/>
    <property type="evidence" value="ECO:0007669"/>
    <property type="project" value="UniProtKB-KW"/>
</dbReference>
<dbReference type="PANTHER" id="PTHR43394:SF1">
    <property type="entry name" value="ATP-BINDING CASSETTE SUB-FAMILY B MEMBER 10, MITOCHONDRIAL"/>
    <property type="match status" value="1"/>
</dbReference>
<dbReference type="PROSITE" id="PS00211">
    <property type="entry name" value="ABC_TRANSPORTER_1"/>
    <property type="match status" value="1"/>
</dbReference>
<evidence type="ECO:0000313" key="13">
    <source>
        <dbReference type="EMBL" id="TCC36629.1"/>
    </source>
</evidence>
<proteinExistence type="inferred from homology"/>
<dbReference type="PROSITE" id="PS50893">
    <property type="entry name" value="ABC_TRANSPORTER_2"/>
    <property type="match status" value="1"/>
</dbReference>
<dbReference type="FunFam" id="3.40.50.300:FF:000299">
    <property type="entry name" value="ABC transporter ATP-binding protein/permease"/>
    <property type="match status" value="1"/>
</dbReference>
<feature type="transmembrane region" description="Helical" evidence="10">
    <location>
        <begin position="135"/>
        <end position="155"/>
    </location>
</feature>
<feature type="domain" description="ABC transmembrane type-1" evidence="12">
    <location>
        <begin position="1"/>
        <end position="281"/>
    </location>
</feature>
<keyword evidence="3" id="KW-1003">Cell membrane</keyword>
<evidence type="ECO:0000256" key="7">
    <source>
        <dbReference type="ARBA" id="ARBA00022989"/>
    </source>
</evidence>
<dbReference type="EMBL" id="SJKC01000003">
    <property type="protein sequence ID" value="TCC36629.1"/>
    <property type="molecule type" value="Genomic_DNA"/>
</dbReference>
<dbReference type="GO" id="GO:0015421">
    <property type="term" value="F:ABC-type oligopeptide transporter activity"/>
    <property type="evidence" value="ECO:0007669"/>
    <property type="project" value="TreeGrafter"/>
</dbReference>
<dbReference type="InterPro" id="IPR027417">
    <property type="entry name" value="P-loop_NTPase"/>
</dbReference>
<protein>
    <submittedName>
        <fullName evidence="13">ABC transporter ATP-binding protein</fullName>
    </submittedName>
</protein>
<keyword evidence="4 10" id="KW-0812">Transmembrane</keyword>
<dbReference type="AlphaFoldDB" id="A0A4R0ITR6"/>
<evidence type="ECO:0000259" key="12">
    <source>
        <dbReference type="PROSITE" id="PS50929"/>
    </source>
</evidence>
<evidence type="ECO:0000313" key="14">
    <source>
        <dbReference type="Proteomes" id="UP000294225"/>
    </source>
</evidence>
<gene>
    <name evidence="13" type="ORF">E0H92_27925</name>
</gene>
<evidence type="ECO:0000256" key="4">
    <source>
        <dbReference type="ARBA" id="ARBA00022692"/>
    </source>
</evidence>
<dbReference type="InterPro" id="IPR036640">
    <property type="entry name" value="ABC1_TM_sf"/>
</dbReference>
<dbReference type="Proteomes" id="UP000294225">
    <property type="component" value="Unassembled WGS sequence"/>
</dbReference>
<accession>A0A4R0ITR6</accession>
<dbReference type="GO" id="GO:0005886">
    <property type="term" value="C:plasma membrane"/>
    <property type="evidence" value="ECO:0007669"/>
    <property type="project" value="UniProtKB-SubCell"/>
</dbReference>
<feature type="transmembrane region" description="Helical" evidence="10">
    <location>
        <begin position="252"/>
        <end position="277"/>
    </location>
</feature>
<comment type="caution">
    <text evidence="13">The sequence shown here is derived from an EMBL/GenBank/DDBJ whole genome shotgun (WGS) entry which is preliminary data.</text>
</comment>
<dbReference type="SUPFAM" id="SSF52540">
    <property type="entry name" value="P-loop containing nucleoside triphosphate hydrolases"/>
    <property type="match status" value="1"/>
</dbReference>
<evidence type="ECO:0000256" key="10">
    <source>
        <dbReference type="SAM" id="Phobius"/>
    </source>
</evidence>
<evidence type="ECO:0000256" key="2">
    <source>
        <dbReference type="ARBA" id="ARBA00022448"/>
    </source>
</evidence>
<keyword evidence="2" id="KW-0813">Transport</keyword>
<keyword evidence="5" id="KW-0547">Nucleotide-binding</keyword>
<organism evidence="13 14">
    <name type="scientific">Kribbella speibonae</name>
    <dbReference type="NCBI Taxonomy" id="1572660"/>
    <lineage>
        <taxon>Bacteria</taxon>
        <taxon>Bacillati</taxon>
        <taxon>Actinomycetota</taxon>
        <taxon>Actinomycetes</taxon>
        <taxon>Propionibacteriales</taxon>
        <taxon>Kribbellaceae</taxon>
        <taxon>Kribbella</taxon>
    </lineage>
</organism>
<reference evidence="13 14" key="1">
    <citation type="submission" date="2019-02" db="EMBL/GenBank/DDBJ databases">
        <title>Kribbella capetownensis sp. nov. and Kribbella speibonae sp. nov., isolated from soil.</title>
        <authorList>
            <person name="Curtis S.M."/>
            <person name="Norton I."/>
            <person name="Everest G.J."/>
            <person name="Meyers P.R."/>
        </authorList>
    </citation>
    <scope>NUCLEOTIDE SEQUENCE [LARGE SCALE GENOMIC DNA]</scope>
    <source>
        <strain evidence="13 14">YM55</strain>
    </source>
</reference>
<dbReference type="SUPFAM" id="SSF90123">
    <property type="entry name" value="ABC transporter transmembrane region"/>
    <property type="match status" value="1"/>
</dbReference>
<dbReference type="CDD" id="cd18543">
    <property type="entry name" value="ABC_6TM_Rv0194_D1_like"/>
    <property type="match status" value="1"/>
</dbReference>
<dbReference type="InterPro" id="IPR039421">
    <property type="entry name" value="Type_1_exporter"/>
</dbReference>
<feature type="transmembrane region" description="Helical" evidence="10">
    <location>
        <begin position="35"/>
        <end position="55"/>
    </location>
</feature>
<name>A0A4R0ITR6_9ACTN</name>